<dbReference type="Gramene" id="EFJ16791">
    <property type="protein sequence ID" value="EFJ16791"/>
    <property type="gene ID" value="SELMODRAFT_50390"/>
</dbReference>
<evidence type="ECO:0000313" key="4">
    <source>
        <dbReference type="EMBL" id="EFJ04541.1"/>
    </source>
</evidence>
<dbReference type="SUPFAM" id="SSF48452">
    <property type="entry name" value="TPR-like"/>
    <property type="match status" value="2"/>
</dbReference>
<dbReference type="InParanoid" id="D8SFV2"/>
<dbReference type="KEGG" id="smo:SELMODRAFT_40357"/>
<evidence type="ECO:0000256" key="3">
    <source>
        <dbReference type="PROSITE-ProRule" id="PRU00339"/>
    </source>
</evidence>
<dbReference type="InterPro" id="IPR019734">
    <property type="entry name" value="TPR_rpt"/>
</dbReference>
<evidence type="ECO:0000256" key="1">
    <source>
        <dbReference type="ARBA" id="ARBA00022737"/>
    </source>
</evidence>
<dbReference type="Gramene" id="EFJ04541">
    <property type="protein sequence ID" value="EFJ04541"/>
    <property type="gene ID" value="SELMODRAFT_40357"/>
</dbReference>
<evidence type="ECO:0000313" key="5">
    <source>
        <dbReference type="EMBL" id="EFJ16791.1"/>
    </source>
</evidence>
<sequence length="500" mass="55949">GRVYWETEDMKEKAAHEFVESAKLDPSRADTFIYLGHYYRELAKDLRRAVRCYQKAVALDAENEATGEMLCDILDHGGQFSMEKNICEEASKKSPRAFWAWRRLGFIQVAERKWSEAISSTQYGLRGYPTDSRLWEALALSYKKLGMLTAASKAFGRAFDLDNSSLFAALEMGAIDLALSAFSKVFCSSTAYREALRISPGELIAIHGLVSSLLGQARECFTQGAFWWCATILKEAIDLAIGSRSMYGHLVAIWKHLGDASLMYAQSLPFESADPQRSWQEAVDSWYSERVDAANNAVHAYRRAIHLLPSEGSLYRDLATAMEYTLNLKKPSRPSQTRWFETEIIVCCGLQHDGSNADMWVSLALVTQHKGLRQHALIQALRLDANHAIAWAYLGQLYLSLGEQVLAQQSFDRARSADPTLSLPWAGMALIHYNLSQRTTSKDQALEAFASCSCAVQLSCVNLALQHASQRQPLQAAAHNLRGLSCESRKDYMPAVVAYR</sequence>
<keyword evidence="1" id="KW-0677">Repeat</keyword>
<dbReference type="EMBL" id="GL377814">
    <property type="protein sequence ID" value="EFJ04541.1"/>
    <property type="molecule type" value="Genomic_DNA"/>
</dbReference>
<evidence type="ECO:0000313" key="6">
    <source>
        <dbReference type="Proteomes" id="UP000001514"/>
    </source>
</evidence>
<reference evidence="5 6" key="1">
    <citation type="journal article" date="2011" name="Science">
        <title>The Selaginella genome identifies genetic changes associated with the evolution of vascular plants.</title>
        <authorList>
            <person name="Banks J.A."/>
            <person name="Nishiyama T."/>
            <person name="Hasebe M."/>
            <person name="Bowman J.L."/>
            <person name="Gribskov M."/>
            <person name="dePamphilis C."/>
            <person name="Albert V.A."/>
            <person name="Aono N."/>
            <person name="Aoyama T."/>
            <person name="Ambrose B.A."/>
            <person name="Ashton N.W."/>
            <person name="Axtell M.J."/>
            <person name="Barker E."/>
            <person name="Barker M.S."/>
            <person name="Bennetzen J.L."/>
            <person name="Bonawitz N.D."/>
            <person name="Chapple C."/>
            <person name="Cheng C."/>
            <person name="Correa L.G."/>
            <person name="Dacre M."/>
            <person name="DeBarry J."/>
            <person name="Dreyer I."/>
            <person name="Elias M."/>
            <person name="Engstrom E.M."/>
            <person name="Estelle M."/>
            <person name="Feng L."/>
            <person name="Finet C."/>
            <person name="Floyd S.K."/>
            <person name="Frommer W.B."/>
            <person name="Fujita T."/>
            <person name="Gramzow L."/>
            <person name="Gutensohn M."/>
            <person name="Harholt J."/>
            <person name="Hattori M."/>
            <person name="Heyl A."/>
            <person name="Hirai T."/>
            <person name="Hiwatashi Y."/>
            <person name="Ishikawa M."/>
            <person name="Iwata M."/>
            <person name="Karol K.G."/>
            <person name="Koehler B."/>
            <person name="Kolukisaoglu U."/>
            <person name="Kubo M."/>
            <person name="Kurata T."/>
            <person name="Lalonde S."/>
            <person name="Li K."/>
            <person name="Li Y."/>
            <person name="Litt A."/>
            <person name="Lyons E."/>
            <person name="Manning G."/>
            <person name="Maruyama T."/>
            <person name="Michael T.P."/>
            <person name="Mikami K."/>
            <person name="Miyazaki S."/>
            <person name="Morinaga S."/>
            <person name="Murata T."/>
            <person name="Mueller-Roeber B."/>
            <person name="Nelson D.R."/>
            <person name="Obara M."/>
            <person name="Oguri Y."/>
            <person name="Olmstead R.G."/>
            <person name="Onodera N."/>
            <person name="Petersen B.L."/>
            <person name="Pils B."/>
            <person name="Prigge M."/>
            <person name="Rensing S.A."/>
            <person name="Riano-Pachon D.M."/>
            <person name="Roberts A.W."/>
            <person name="Sato Y."/>
            <person name="Scheller H.V."/>
            <person name="Schulz B."/>
            <person name="Schulz C."/>
            <person name="Shakirov E.V."/>
            <person name="Shibagaki N."/>
            <person name="Shinohara N."/>
            <person name="Shippen D.E."/>
            <person name="Soerensen I."/>
            <person name="Sotooka R."/>
            <person name="Sugimoto N."/>
            <person name="Sugita M."/>
            <person name="Sumikawa N."/>
            <person name="Tanurdzic M."/>
            <person name="Theissen G."/>
            <person name="Ulvskov P."/>
            <person name="Wakazuki S."/>
            <person name="Weng J.K."/>
            <person name="Willats W.W."/>
            <person name="Wipf D."/>
            <person name="Wolf P.G."/>
            <person name="Yang L."/>
            <person name="Zimmer A.D."/>
            <person name="Zhu Q."/>
            <person name="Mitros T."/>
            <person name="Hellsten U."/>
            <person name="Loque D."/>
            <person name="Otillar R."/>
            <person name="Salamov A."/>
            <person name="Schmutz J."/>
            <person name="Shapiro H."/>
            <person name="Lindquist E."/>
            <person name="Lucas S."/>
            <person name="Rokhsar D."/>
            <person name="Grigoriev I.V."/>
        </authorList>
    </citation>
    <scope>NUCLEOTIDE SEQUENCE [LARGE SCALE GENOMIC DNA]</scope>
</reference>
<evidence type="ECO:0000256" key="2">
    <source>
        <dbReference type="ARBA" id="ARBA00022803"/>
    </source>
</evidence>
<gene>
    <name evidence="4" type="ORF">SELMODRAFT_40357</name>
    <name evidence="5" type="ORF">SELMODRAFT_50390</name>
</gene>
<dbReference type="HOGENOM" id="CLU_545868_0_0_1"/>
<organism evidence="6">
    <name type="scientific">Selaginella moellendorffii</name>
    <name type="common">Spikemoss</name>
    <dbReference type="NCBI Taxonomy" id="88036"/>
    <lineage>
        <taxon>Eukaryota</taxon>
        <taxon>Viridiplantae</taxon>
        <taxon>Streptophyta</taxon>
        <taxon>Embryophyta</taxon>
        <taxon>Tracheophyta</taxon>
        <taxon>Lycopodiopsida</taxon>
        <taxon>Selaginellales</taxon>
        <taxon>Selaginellaceae</taxon>
        <taxon>Selaginella</taxon>
    </lineage>
</organism>
<dbReference type="SMART" id="SM00028">
    <property type="entry name" value="TPR"/>
    <property type="match status" value="4"/>
</dbReference>
<name>D8SFV2_SELML</name>
<dbReference type="PROSITE" id="PS50005">
    <property type="entry name" value="TPR"/>
    <property type="match status" value="1"/>
</dbReference>
<dbReference type="InterPro" id="IPR011990">
    <property type="entry name" value="TPR-like_helical_dom_sf"/>
</dbReference>
<dbReference type="OMA" id="HAYFAKG"/>
<feature type="repeat" description="TPR" evidence="3">
    <location>
        <begin position="388"/>
        <end position="421"/>
    </location>
</feature>
<dbReference type="Proteomes" id="UP000001514">
    <property type="component" value="Unassembled WGS sequence"/>
</dbReference>
<dbReference type="PANTHER" id="PTHR15704">
    <property type="entry name" value="SUPERKILLER 3 PROTEIN-RELATED"/>
    <property type="match status" value="1"/>
</dbReference>
<dbReference type="PANTHER" id="PTHR15704:SF7">
    <property type="entry name" value="SUPERKILLER COMPLEX PROTEIN 3"/>
    <property type="match status" value="1"/>
</dbReference>
<dbReference type="eggNOG" id="KOG1127">
    <property type="taxonomic scope" value="Eukaryota"/>
</dbReference>
<dbReference type="KEGG" id="smo:SELMODRAFT_50390"/>
<dbReference type="GO" id="GO:0055087">
    <property type="term" value="C:Ski complex"/>
    <property type="evidence" value="ECO:0000318"/>
    <property type="project" value="GO_Central"/>
</dbReference>
<feature type="non-terminal residue" evidence="5">
    <location>
        <position position="1"/>
    </location>
</feature>
<accession>D8SFV2</accession>
<dbReference type="EMBL" id="GL377617">
    <property type="protein sequence ID" value="EFJ16791.1"/>
    <property type="molecule type" value="Genomic_DNA"/>
</dbReference>
<dbReference type="InterPro" id="IPR039226">
    <property type="entry name" value="Ski3/TTC37"/>
</dbReference>
<protein>
    <submittedName>
        <fullName evidence="5">Uncharacterized protein</fullName>
    </submittedName>
</protein>
<feature type="non-terminal residue" evidence="5">
    <location>
        <position position="500"/>
    </location>
</feature>
<dbReference type="Gene3D" id="1.25.40.10">
    <property type="entry name" value="Tetratricopeptide repeat domain"/>
    <property type="match status" value="2"/>
</dbReference>
<proteinExistence type="predicted"/>
<keyword evidence="2 3" id="KW-0802">TPR repeat</keyword>
<keyword evidence="6" id="KW-1185">Reference proteome</keyword>
<dbReference type="Pfam" id="PF13181">
    <property type="entry name" value="TPR_8"/>
    <property type="match status" value="1"/>
</dbReference>
<dbReference type="STRING" id="88036.D8SFV2"/>
<dbReference type="GO" id="GO:0000956">
    <property type="term" value="P:nuclear-transcribed mRNA catabolic process"/>
    <property type="evidence" value="ECO:0000318"/>
    <property type="project" value="GO_Central"/>
</dbReference>
<dbReference type="AlphaFoldDB" id="D8SFV2"/>